<organism evidence="1 2">
    <name type="scientific">Tenacibaculum holothuriorum</name>
    <dbReference type="NCBI Taxonomy" id="1635173"/>
    <lineage>
        <taxon>Bacteria</taxon>
        <taxon>Pseudomonadati</taxon>
        <taxon>Bacteroidota</taxon>
        <taxon>Flavobacteriia</taxon>
        <taxon>Flavobacteriales</taxon>
        <taxon>Flavobacteriaceae</taxon>
        <taxon>Tenacibaculum</taxon>
    </lineage>
</organism>
<comment type="caution">
    <text evidence="1">The sequence shown here is derived from an EMBL/GenBank/DDBJ whole genome shotgun (WGS) entry which is preliminary data.</text>
</comment>
<evidence type="ECO:0000313" key="2">
    <source>
        <dbReference type="Proteomes" id="UP000194221"/>
    </source>
</evidence>
<dbReference type="InParanoid" id="A0A1Y2PFI9"/>
<sequence length="179" mass="20241">MSCFGDKKTAIGTDFNDTSFVNKSFKNNKVNFSNLNNSCQFVSKNQIAKLYNVTEDKVQIIGNELSKSCTIRVLISDNNFDFLTGAISFYKTPDKLDDGSTWVDSWQLKKGLSKSSVWIKNMGKAALYNAKKRTLFIKFNNYTMELIAPGSDFNQIEKAKKRDYKTIALTLAKNTPLLN</sequence>
<accession>A0A1Y2PFI9</accession>
<dbReference type="EMBL" id="LAPZ01000002">
    <property type="protein sequence ID" value="OSY88940.1"/>
    <property type="molecule type" value="Genomic_DNA"/>
</dbReference>
<dbReference type="AlphaFoldDB" id="A0A1Y2PFI9"/>
<keyword evidence="2" id="KW-1185">Reference proteome</keyword>
<proteinExistence type="predicted"/>
<name>A0A1Y2PFI9_9FLAO</name>
<evidence type="ECO:0000313" key="1">
    <source>
        <dbReference type="EMBL" id="OSY88940.1"/>
    </source>
</evidence>
<dbReference type="STRING" id="1635173.WH52_04555"/>
<dbReference type="Proteomes" id="UP000194221">
    <property type="component" value="Unassembled WGS sequence"/>
</dbReference>
<reference evidence="1 2" key="1">
    <citation type="submission" date="2015-03" db="EMBL/GenBank/DDBJ databases">
        <title>Genome sequence of Tenacibaculum sp. S2-2, isolated from intestinal microbiota of sea cucumber, Apostichopus japonicas.</title>
        <authorList>
            <person name="Shao Z."/>
            <person name="Wang L."/>
            <person name="Li X."/>
        </authorList>
    </citation>
    <scope>NUCLEOTIDE SEQUENCE [LARGE SCALE GENOMIC DNA]</scope>
    <source>
        <strain evidence="1 2">S2-2</strain>
    </source>
</reference>
<protein>
    <submittedName>
        <fullName evidence="1">Uncharacterized protein</fullName>
    </submittedName>
</protein>
<gene>
    <name evidence="1" type="ORF">WH52_04555</name>
</gene>